<dbReference type="InterPro" id="IPR006059">
    <property type="entry name" value="SBP"/>
</dbReference>
<dbReference type="KEGG" id="cid:P73_1436"/>
<dbReference type="RefSeq" id="WP_043869086.1">
    <property type="nucleotide sequence ID" value="NZ_FNNW01000024.1"/>
</dbReference>
<reference evidence="3 4" key="1">
    <citation type="journal article" date="2014" name="Int. J. Syst. Evol. Microbiol.">
        <title>Celeribacter indicus sp. nov., a polycyclic aromatic hydrocarbon-degrading bacterium from deep-sea sediment and reclassification of Huaishuia halophila as Celeribacter halophilus comb. nov.</title>
        <authorList>
            <person name="Lai Q."/>
            <person name="Cao J."/>
            <person name="Yuan J."/>
            <person name="Li F."/>
            <person name="Shao Z."/>
        </authorList>
    </citation>
    <scope>NUCLEOTIDE SEQUENCE [LARGE SCALE GENOMIC DNA]</scope>
    <source>
        <strain evidence="3">P73</strain>
    </source>
</reference>
<feature type="signal peptide" evidence="2">
    <location>
        <begin position="1"/>
        <end position="22"/>
    </location>
</feature>
<organism evidence="3 4">
    <name type="scientific">Celeribacter indicus</name>
    <dbReference type="NCBI Taxonomy" id="1208324"/>
    <lineage>
        <taxon>Bacteria</taxon>
        <taxon>Pseudomonadati</taxon>
        <taxon>Pseudomonadota</taxon>
        <taxon>Alphaproteobacteria</taxon>
        <taxon>Rhodobacterales</taxon>
        <taxon>Roseobacteraceae</taxon>
        <taxon>Celeribacter</taxon>
    </lineage>
</organism>
<keyword evidence="1 2" id="KW-0732">Signal</keyword>
<evidence type="ECO:0000313" key="3">
    <source>
        <dbReference type="EMBL" id="AJE46151.1"/>
    </source>
</evidence>
<name>A0A0B5DZP1_9RHOB</name>
<dbReference type="PANTHER" id="PTHR30006">
    <property type="entry name" value="THIAMINE-BINDING PERIPLASMIC PROTEIN-RELATED"/>
    <property type="match status" value="1"/>
</dbReference>
<dbReference type="SUPFAM" id="SSF53850">
    <property type="entry name" value="Periplasmic binding protein-like II"/>
    <property type="match status" value="1"/>
</dbReference>
<dbReference type="HOGENOM" id="CLU_810603_0_0_5"/>
<dbReference type="Pfam" id="PF01547">
    <property type="entry name" value="SBP_bac_1"/>
    <property type="match status" value="1"/>
</dbReference>
<keyword evidence="4" id="KW-1185">Reference proteome</keyword>
<gene>
    <name evidence="3" type="ORF">P73_1436</name>
</gene>
<protein>
    <submittedName>
        <fullName evidence="3">ABC-type Fe3+ transport system, substrate binding component</fullName>
    </submittedName>
</protein>
<accession>A0A0B5DZP1</accession>
<sequence length="342" mass="36631">MNLFKSISGAVLSVVLSTSALSAETELSTLYDAAKAAGETEVVIYTPYGNHQPLWDAFAAAYPAITPTVVVTTGAPLFARLEAERTTGAYAGDLLFSNLSTVTVLQRDGYLQPDEPSTVAGLPDRYREPGGHFQIPFLNLFTVVYNTRLVTEEDLPSTLDEVLADRWKGKITYGQVTGTGATDFNLAILDHNQALTQEQLERIHANAVPAESNAAALQYVAQGRALFDLWTPTQSAVPLIEDGAPLGIRLLEDSSGVWGPGLGLLEGAPHPNAARLLKAWLYTPEAQALFASETNSYGTLPGTPGPETLPDIGYYSFEDIPADRAAEILAAFRSKAGAIWGF</sequence>
<dbReference type="AlphaFoldDB" id="A0A0B5DZP1"/>
<feature type="chain" id="PRO_5002100465" evidence="2">
    <location>
        <begin position="23"/>
        <end position="342"/>
    </location>
</feature>
<dbReference type="Gene3D" id="3.40.190.10">
    <property type="entry name" value="Periplasmic binding protein-like II"/>
    <property type="match status" value="2"/>
</dbReference>
<dbReference type="STRING" id="1208324.P73_1436"/>
<dbReference type="EMBL" id="CP004393">
    <property type="protein sequence ID" value="AJE46151.1"/>
    <property type="molecule type" value="Genomic_DNA"/>
</dbReference>
<evidence type="ECO:0000313" key="4">
    <source>
        <dbReference type="Proteomes" id="UP000031521"/>
    </source>
</evidence>
<evidence type="ECO:0000256" key="1">
    <source>
        <dbReference type="ARBA" id="ARBA00022729"/>
    </source>
</evidence>
<proteinExistence type="predicted"/>
<dbReference type="Proteomes" id="UP000031521">
    <property type="component" value="Chromosome"/>
</dbReference>
<evidence type="ECO:0000256" key="2">
    <source>
        <dbReference type="SAM" id="SignalP"/>
    </source>
</evidence>